<dbReference type="AlphaFoldDB" id="A0A1L3GGR3"/>
<proteinExistence type="predicted"/>
<dbReference type="EMBL" id="CP015518">
    <property type="protein sequence ID" value="APG25132.1"/>
    <property type="molecule type" value="Genomic_DNA"/>
</dbReference>
<evidence type="ECO:0000313" key="1">
    <source>
        <dbReference type="EMBL" id="APG25132.1"/>
    </source>
</evidence>
<keyword evidence="2" id="KW-1185">Reference proteome</keyword>
<gene>
    <name evidence="1" type="ORF">A7E75_08945</name>
</gene>
<sequence length="68" mass="8052">MEAPNFLKHEPDFMNGLHKIGENLRKITNAREKTRIFLHRLILRPKNNMLNETSIIFFRNPVTGIMSF</sequence>
<accession>A0A1L3GGR3</accession>
<dbReference type="Proteomes" id="UP000182264">
    <property type="component" value="Chromosome"/>
</dbReference>
<dbReference type="STRING" id="29542.A6070_02920"/>
<evidence type="ECO:0000313" key="2">
    <source>
        <dbReference type="Proteomes" id="UP000182264"/>
    </source>
</evidence>
<organism evidence="1 2">
    <name type="scientific">Syntrophotalea acetylenica</name>
    <name type="common">Pelobacter acetylenicus</name>
    <dbReference type="NCBI Taxonomy" id="29542"/>
    <lineage>
        <taxon>Bacteria</taxon>
        <taxon>Pseudomonadati</taxon>
        <taxon>Thermodesulfobacteriota</taxon>
        <taxon>Desulfuromonadia</taxon>
        <taxon>Desulfuromonadales</taxon>
        <taxon>Syntrophotaleaceae</taxon>
        <taxon>Syntrophotalea</taxon>
    </lineage>
</organism>
<dbReference type="KEGG" id="pace:A6070_02920"/>
<protein>
    <submittedName>
        <fullName evidence="1">Uncharacterized protein</fullName>
    </submittedName>
</protein>
<reference evidence="1 2" key="1">
    <citation type="journal article" date="2017" name="Genome Announc.">
        <title>Complete Genome Sequences of Two Acetylene-Fermenting Pelobacter acetylenicus Strains.</title>
        <authorList>
            <person name="Sutton J.M."/>
            <person name="Baesman S.M."/>
            <person name="Fierst J.L."/>
            <person name="Poret-Peterson A.T."/>
            <person name="Oremland R.S."/>
            <person name="Dunlap D.S."/>
            <person name="Akob D.M."/>
        </authorList>
    </citation>
    <scope>NUCLEOTIDE SEQUENCE [LARGE SCALE GENOMIC DNA]</scope>
    <source>
        <strain evidence="1 2">DSM 3247</strain>
    </source>
</reference>
<name>A0A1L3GGR3_SYNAC</name>